<feature type="region of interest" description="Disordered" evidence="1">
    <location>
        <begin position="37"/>
        <end position="59"/>
    </location>
</feature>
<keyword evidence="3" id="KW-1185">Reference proteome</keyword>
<evidence type="ECO:0000313" key="3">
    <source>
        <dbReference type="Proteomes" id="UP001501371"/>
    </source>
</evidence>
<dbReference type="Proteomes" id="UP001501371">
    <property type="component" value="Unassembled WGS sequence"/>
</dbReference>
<organism evidence="2 3">
    <name type="scientific">Streptomyces hebeiensis</name>
    <dbReference type="NCBI Taxonomy" id="229486"/>
    <lineage>
        <taxon>Bacteria</taxon>
        <taxon>Bacillati</taxon>
        <taxon>Actinomycetota</taxon>
        <taxon>Actinomycetes</taxon>
        <taxon>Kitasatosporales</taxon>
        <taxon>Streptomycetaceae</taxon>
        <taxon>Streptomyces</taxon>
    </lineage>
</organism>
<proteinExistence type="predicted"/>
<protein>
    <submittedName>
        <fullName evidence="2">Uncharacterized protein</fullName>
    </submittedName>
</protein>
<evidence type="ECO:0000313" key="2">
    <source>
        <dbReference type="EMBL" id="GAA1192737.1"/>
    </source>
</evidence>
<accession>A0ABP4FP62</accession>
<comment type="caution">
    <text evidence="2">The sequence shown here is derived from an EMBL/GenBank/DDBJ whole genome shotgun (WGS) entry which is preliminary data.</text>
</comment>
<dbReference type="EMBL" id="BAAAKV010000068">
    <property type="protein sequence ID" value="GAA1192737.1"/>
    <property type="molecule type" value="Genomic_DNA"/>
</dbReference>
<feature type="compositionally biased region" description="Polar residues" evidence="1">
    <location>
        <begin position="48"/>
        <end position="59"/>
    </location>
</feature>
<gene>
    <name evidence="2" type="ORF">GCM10009654_57520</name>
</gene>
<reference evidence="3" key="1">
    <citation type="journal article" date="2019" name="Int. J. Syst. Evol. Microbiol.">
        <title>The Global Catalogue of Microorganisms (GCM) 10K type strain sequencing project: providing services to taxonomists for standard genome sequencing and annotation.</title>
        <authorList>
            <consortium name="The Broad Institute Genomics Platform"/>
            <consortium name="The Broad Institute Genome Sequencing Center for Infectious Disease"/>
            <person name="Wu L."/>
            <person name="Ma J."/>
        </authorList>
    </citation>
    <scope>NUCLEOTIDE SEQUENCE [LARGE SCALE GENOMIC DNA]</scope>
    <source>
        <strain evidence="3">JCM 12696</strain>
    </source>
</reference>
<evidence type="ECO:0000256" key="1">
    <source>
        <dbReference type="SAM" id="MobiDB-lite"/>
    </source>
</evidence>
<name>A0ABP4FP62_9ACTN</name>
<sequence>MSADGVGAGQVENVSLEHAQVGQLAAAVLVVVGEREGVSDGKRGALSSERSCSQAVSSV</sequence>